<gene>
    <name evidence="4" type="ORF">BV898_15907</name>
</gene>
<evidence type="ECO:0000313" key="4">
    <source>
        <dbReference type="EMBL" id="OWA51424.1"/>
    </source>
</evidence>
<dbReference type="PANTHER" id="PTHR24207:SF2">
    <property type="entry name" value="ZYX102 PROTEIN"/>
    <property type="match status" value="1"/>
</dbReference>
<comment type="caution">
    <text evidence="4">The sequence shown here is derived from an EMBL/GenBank/DDBJ whole genome shotgun (WGS) entry which is preliminary data.</text>
</comment>
<reference evidence="5" key="1">
    <citation type="submission" date="2017-01" db="EMBL/GenBank/DDBJ databases">
        <title>Comparative genomics of anhydrobiosis in the tardigrade Hypsibius dujardini.</title>
        <authorList>
            <person name="Yoshida Y."/>
            <person name="Koutsovoulos G."/>
            <person name="Laetsch D."/>
            <person name="Stevens L."/>
            <person name="Kumar S."/>
            <person name="Horikawa D."/>
            <person name="Ishino K."/>
            <person name="Komine S."/>
            <person name="Tomita M."/>
            <person name="Blaxter M."/>
            <person name="Arakawa K."/>
        </authorList>
    </citation>
    <scope>NUCLEOTIDE SEQUENCE [LARGE SCALE GENOMIC DNA]</scope>
    <source>
        <strain evidence="5">Z151</strain>
    </source>
</reference>
<keyword evidence="2" id="KW-0479">Metal-binding</keyword>
<dbReference type="Proteomes" id="UP000192578">
    <property type="component" value="Unassembled WGS sequence"/>
</dbReference>
<dbReference type="AlphaFoldDB" id="A0A9X6RKS6"/>
<keyword evidence="2" id="KW-0440">LIM domain</keyword>
<protein>
    <submittedName>
        <fullName evidence="4">Uncharacterized protein</fullName>
    </submittedName>
</protein>
<keyword evidence="2" id="KW-0862">Zinc</keyword>
<feature type="compositionally biased region" description="Polar residues" evidence="3">
    <location>
        <begin position="1"/>
        <end position="20"/>
    </location>
</feature>
<feature type="region of interest" description="Disordered" evidence="3">
    <location>
        <begin position="1"/>
        <end position="37"/>
    </location>
</feature>
<keyword evidence="1" id="KW-0677">Repeat</keyword>
<name>A0A9X6RKS6_HYPEX</name>
<evidence type="ECO:0000313" key="5">
    <source>
        <dbReference type="Proteomes" id="UP000192578"/>
    </source>
</evidence>
<accession>A0A9X6RKS6</accession>
<keyword evidence="5" id="KW-1185">Reference proteome</keyword>
<dbReference type="EMBL" id="MTYJ01000227">
    <property type="protein sequence ID" value="OWA51424.1"/>
    <property type="molecule type" value="Genomic_DNA"/>
</dbReference>
<sequence length="401" mass="44400">MVMSSSYDSIEGNTPSSSNQDVDDDAHHRVNTNRPSQRPAAFFLVKTKQAHSFPVFIQHATDRPSPCRYNNNNNSAAAKGSSDYNGNNIKHHTQHPSRMVAQVATKYITPKPPSPAPGLQGDENGYLYVYQHVPDSPSPTNSGKSAEQLERNIERWERQRSTRQSINPAASSTAINKKPQTIYDVRSVYVRVTPDINKVSMPPPGTKRKPLDQATYENADVVSDLTRLMVTKMNIELEPNSYGLCTTCLRSCDTRGGLHRAGSALSHKCFCCNNAAKVFVAEVSTPLTERRCVRRITWRRLRNALRAGNQSAIGFCERLESRTIPSASRALSASSVWMACRSRSMPVTRSTALTTFILSFAPRCSVCREAIVPDAGTEETVRIVCMDRNFHPQVGIAVAVE</sequence>
<dbReference type="GO" id="GO:0001725">
    <property type="term" value="C:stress fiber"/>
    <property type="evidence" value="ECO:0007669"/>
    <property type="project" value="TreeGrafter"/>
</dbReference>
<dbReference type="GO" id="GO:0005925">
    <property type="term" value="C:focal adhesion"/>
    <property type="evidence" value="ECO:0007669"/>
    <property type="project" value="TreeGrafter"/>
</dbReference>
<evidence type="ECO:0000256" key="2">
    <source>
        <dbReference type="ARBA" id="ARBA00023038"/>
    </source>
</evidence>
<feature type="region of interest" description="Disordered" evidence="3">
    <location>
        <begin position="61"/>
        <end position="94"/>
    </location>
</feature>
<dbReference type="OrthoDB" id="25414at2759"/>
<dbReference type="PANTHER" id="PTHR24207">
    <property type="entry name" value="ZYX102 PROTEIN"/>
    <property type="match status" value="1"/>
</dbReference>
<evidence type="ECO:0000256" key="3">
    <source>
        <dbReference type="SAM" id="MobiDB-lite"/>
    </source>
</evidence>
<evidence type="ECO:0000256" key="1">
    <source>
        <dbReference type="ARBA" id="ARBA00022737"/>
    </source>
</evidence>
<organism evidence="4 5">
    <name type="scientific">Hypsibius exemplaris</name>
    <name type="common">Freshwater tardigrade</name>
    <dbReference type="NCBI Taxonomy" id="2072580"/>
    <lineage>
        <taxon>Eukaryota</taxon>
        <taxon>Metazoa</taxon>
        <taxon>Ecdysozoa</taxon>
        <taxon>Tardigrada</taxon>
        <taxon>Eutardigrada</taxon>
        <taxon>Parachela</taxon>
        <taxon>Hypsibioidea</taxon>
        <taxon>Hypsibiidae</taxon>
        <taxon>Hypsibius</taxon>
    </lineage>
</organism>
<proteinExistence type="predicted"/>
<dbReference type="GO" id="GO:0098609">
    <property type="term" value="P:cell-cell adhesion"/>
    <property type="evidence" value="ECO:0007669"/>
    <property type="project" value="TreeGrafter"/>
</dbReference>